<keyword evidence="2" id="KW-1185">Reference proteome</keyword>
<dbReference type="EMBL" id="CDMY01000389">
    <property type="protein sequence ID" value="CEM08903.1"/>
    <property type="molecule type" value="Genomic_DNA"/>
</dbReference>
<name>A0A0G4F862_VITBC</name>
<evidence type="ECO:0000313" key="1">
    <source>
        <dbReference type="EMBL" id="CEM08903.1"/>
    </source>
</evidence>
<protein>
    <submittedName>
        <fullName evidence="1">Uncharacterized protein</fullName>
    </submittedName>
</protein>
<organism evidence="1 2">
    <name type="scientific">Vitrella brassicaformis (strain CCMP3155)</name>
    <dbReference type="NCBI Taxonomy" id="1169540"/>
    <lineage>
        <taxon>Eukaryota</taxon>
        <taxon>Sar</taxon>
        <taxon>Alveolata</taxon>
        <taxon>Colpodellida</taxon>
        <taxon>Vitrellaceae</taxon>
        <taxon>Vitrella</taxon>
    </lineage>
</organism>
<dbReference type="InParanoid" id="A0A0G4F862"/>
<dbReference type="Proteomes" id="UP000041254">
    <property type="component" value="Unassembled WGS sequence"/>
</dbReference>
<evidence type="ECO:0000313" key="2">
    <source>
        <dbReference type="Proteomes" id="UP000041254"/>
    </source>
</evidence>
<dbReference type="VEuPathDB" id="CryptoDB:Vbra_576"/>
<reference evidence="1 2" key="1">
    <citation type="submission" date="2014-11" db="EMBL/GenBank/DDBJ databases">
        <authorList>
            <person name="Zhu J."/>
            <person name="Qi W."/>
            <person name="Song R."/>
        </authorList>
    </citation>
    <scope>NUCLEOTIDE SEQUENCE [LARGE SCALE GENOMIC DNA]</scope>
</reference>
<dbReference type="AlphaFoldDB" id="A0A0G4F862"/>
<sequence length="714" mass="77711">MDVNQVLTNAQAVLDSLLYQQTIQDEIIECLSHLLDEDPASIAAQVSSPAAWLLHYQLGPMALQSDAVTTQLEQWAASLTSAVDALTSTTEAAAALGSTHTEAQVAVGPGPSYRLIHRSGNPPADEDLARRRLSRDELANIFGHLHPWELTPLWRRLGTPLFYQSAANYTQVVMDCEDDTARRMWETMPLAVAHKWGKRSTNIREIRIRCPEYTDDIVVAPDTQWCRGTWTSLIEGHAIGRAAIAAKKRIERAGGEGAAAASDDDGHGQLADGGTLEKLSFEVVQLDDSVATPDPLPSSDLPPAPTAPIHLPALTTIDSIPSDDCLSARVGRQWHTRAVKTLTIRGSIGEEEVGGARSWLADCVGVEVLDINAWIEGVPAGMLSALPADGQSLSALHTLRCLTVKYDRPADVDRLREMMVARGASRSIRQLKIDVGVFLSNTDENWERLQKAAQLVDAVAQPDAFIACDSGRHGVIAVELLSRRGSGTRTMQGIMDEFTKTAGKVSYSGHDEAHPVAITDDTFPAAHTLQLRQHALVNEAKKKRAVEIASNMPSLSCIETEDALFVEVLDFLELLQTALVSQGRGRTLTLRMHLPAAALIAPLQNLESPCLWGRGGSNALPAIQNFRILIDGDVDDGDADTFYKHVMATVTSFNDELEGHQRTTVERLNTQFQQRFLAEQASLNLSGGPYKLSLNTRNGSMCVERRDASTRDSA</sequence>
<dbReference type="PhylomeDB" id="A0A0G4F862"/>
<proteinExistence type="predicted"/>
<accession>A0A0G4F862</accession>
<gene>
    <name evidence="1" type="ORF">Vbra_576</name>
</gene>